<keyword evidence="7" id="KW-0482">Metalloprotease</keyword>
<name>A0AA43TTD4_9LECA</name>
<evidence type="ECO:0000256" key="4">
    <source>
        <dbReference type="ARBA" id="ARBA00022729"/>
    </source>
</evidence>
<comment type="caution">
    <text evidence="11">The sequence shown here is derived from an EMBL/GenBank/DDBJ whole genome shotgun (WGS) entry which is preliminary data.</text>
</comment>
<gene>
    <name evidence="11" type="ORF">OHK93_006728</name>
</gene>
<dbReference type="EMBL" id="JAPUFD010000005">
    <property type="protein sequence ID" value="MDI1487458.1"/>
    <property type="molecule type" value="Genomic_DNA"/>
</dbReference>
<dbReference type="InterPro" id="IPR008754">
    <property type="entry name" value="Peptidase_M43"/>
</dbReference>
<protein>
    <recommendedName>
        <fullName evidence="10">Peptidase M43 pregnancy-associated plasma-A domain-containing protein</fullName>
    </recommendedName>
</protein>
<dbReference type="Pfam" id="PF05572">
    <property type="entry name" value="Peptidase_M43"/>
    <property type="match status" value="1"/>
</dbReference>
<evidence type="ECO:0000256" key="3">
    <source>
        <dbReference type="ARBA" id="ARBA00022723"/>
    </source>
</evidence>
<dbReference type="GO" id="GO:0046872">
    <property type="term" value="F:metal ion binding"/>
    <property type="evidence" value="ECO:0007669"/>
    <property type="project" value="UniProtKB-KW"/>
</dbReference>
<feature type="chain" id="PRO_5041425504" description="Peptidase M43 pregnancy-associated plasma-A domain-containing protein" evidence="9">
    <location>
        <begin position="21"/>
        <end position="285"/>
    </location>
</feature>
<dbReference type="InterPro" id="IPR024079">
    <property type="entry name" value="MetalloPept_cat_dom_sf"/>
</dbReference>
<dbReference type="Gene3D" id="3.40.390.10">
    <property type="entry name" value="Collagenase (Catalytic Domain)"/>
    <property type="match status" value="1"/>
</dbReference>
<evidence type="ECO:0000256" key="7">
    <source>
        <dbReference type="ARBA" id="ARBA00023049"/>
    </source>
</evidence>
<keyword evidence="2" id="KW-0645">Protease</keyword>
<reference evidence="11" key="1">
    <citation type="journal article" date="2023" name="Genome Biol. Evol.">
        <title>First Whole Genome Sequence and Flow Cytometry Genome Size Data for the Lichen-Forming Fungus Ramalina farinacea (Ascomycota).</title>
        <authorList>
            <person name="Llewellyn T."/>
            <person name="Mian S."/>
            <person name="Hill R."/>
            <person name="Leitch I.J."/>
            <person name="Gaya E."/>
        </authorList>
    </citation>
    <scope>NUCLEOTIDE SEQUENCE</scope>
    <source>
        <strain evidence="11">LIQ254RAFAR</strain>
    </source>
</reference>
<dbReference type="PANTHER" id="PTHR47466">
    <property type="match status" value="1"/>
</dbReference>
<dbReference type="CDD" id="cd04275">
    <property type="entry name" value="ZnMc_pappalysin_like"/>
    <property type="match status" value="1"/>
</dbReference>
<evidence type="ECO:0000256" key="2">
    <source>
        <dbReference type="ARBA" id="ARBA00022670"/>
    </source>
</evidence>
<organism evidence="11 12">
    <name type="scientific">Ramalina farinacea</name>
    <dbReference type="NCBI Taxonomy" id="258253"/>
    <lineage>
        <taxon>Eukaryota</taxon>
        <taxon>Fungi</taxon>
        <taxon>Dikarya</taxon>
        <taxon>Ascomycota</taxon>
        <taxon>Pezizomycotina</taxon>
        <taxon>Lecanoromycetes</taxon>
        <taxon>OSLEUM clade</taxon>
        <taxon>Lecanoromycetidae</taxon>
        <taxon>Lecanorales</taxon>
        <taxon>Lecanorineae</taxon>
        <taxon>Ramalinaceae</taxon>
        <taxon>Ramalina</taxon>
    </lineage>
</organism>
<evidence type="ECO:0000256" key="6">
    <source>
        <dbReference type="ARBA" id="ARBA00022833"/>
    </source>
</evidence>
<evidence type="ECO:0000256" key="1">
    <source>
        <dbReference type="ARBA" id="ARBA00008721"/>
    </source>
</evidence>
<keyword evidence="4 9" id="KW-0732">Signal</keyword>
<proteinExistence type="inferred from homology"/>
<keyword evidence="12" id="KW-1185">Reference proteome</keyword>
<dbReference type="GO" id="GO:0008237">
    <property type="term" value="F:metallopeptidase activity"/>
    <property type="evidence" value="ECO:0007669"/>
    <property type="project" value="UniProtKB-KW"/>
</dbReference>
<dbReference type="AlphaFoldDB" id="A0AA43TTD4"/>
<keyword evidence="3" id="KW-0479">Metal-binding</keyword>
<dbReference type="PANTHER" id="PTHR47466:SF1">
    <property type="entry name" value="METALLOPROTEASE MEP1 (AFU_ORTHOLOGUE AFUA_1G07730)-RELATED"/>
    <property type="match status" value="1"/>
</dbReference>
<dbReference type="SUPFAM" id="SSF55486">
    <property type="entry name" value="Metalloproteases ('zincins'), catalytic domain"/>
    <property type="match status" value="1"/>
</dbReference>
<keyword evidence="8" id="KW-1015">Disulfide bond</keyword>
<feature type="signal peptide" evidence="9">
    <location>
        <begin position="1"/>
        <end position="20"/>
    </location>
</feature>
<evidence type="ECO:0000259" key="10">
    <source>
        <dbReference type="Pfam" id="PF05572"/>
    </source>
</evidence>
<evidence type="ECO:0000256" key="8">
    <source>
        <dbReference type="ARBA" id="ARBA00023157"/>
    </source>
</evidence>
<accession>A0AA43TTD4</accession>
<evidence type="ECO:0000313" key="11">
    <source>
        <dbReference type="EMBL" id="MDI1487458.1"/>
    </source>
</evidence>
<keyword evidence="6" id="KW-0862">Zinc</keyword>
<comment type="similarity">
    <text evidence="1">Belongs to the peptidase M43B family.</text>
</comment>
<evidence type="ECO:0000256" key="5">
    <source>
        <dbReference type="ARBA" id="ARBA00022801"/>
    </source>
</evidence>
<dbReference type="Proteomes" id="UP001161017">
    <property type="component" value="Unassembled WGS sequence"/>
</dbReference>
<sequence length="285" mass="30580">MHWPLVSLSVLALHITSSLAAVLPEAKPVTPRLCGSENPPAELLAQAQAFATSSSVGPKPQAHAPIVINTYFHVVTTTANQGKYTQTQLNNQISVLNKSYSPHSITFKLISTDFTVNNNWATGNYDSAMKPALRKGNYADLNVYFLSDLGDGLLGICNFPANAPRGSTTFQQDGCDVLAGSLPGGDVANYNQGGSATHEIGHWFGLFHVFQGQSCSGAGDSVSDTPQQKVATSGCPSSQDSCPNVAGLDNIHNYMDYSYDVCYTTFTAGQETRMFQMFDMYRAGK</sequence>
<dbReference type="GO" id="GO:0006508">
    <property type="term" value="P:proteolysis"/>
    <property type="evidence" value="ECO:0007669"/>
    <property type="project" value="UniProtKB-KW"/>
</dbReference>
<feature type="domain" description="Peptidase M43 pregnancy-associated plasma-A" evidence="10">
    <location>
        <begin position="137"/>
        <end position="277"/>
    </location>
</feature>
<evidence type="ECO:0000256" key="9">
    <source>
        <dbReference type="SAM" id="SignalP"/>
    </source>
</evidence>
<keyword evidence="5" id="KW-0378">Hydrolase</keyword>
<evidence type="ECO:0000313" key="12">
    <source>
        <dbReference type="Proteomes" id="UP001161017"/>
    </source>
</evidence>